<sequence length="175" mass="18104">MGDGKRDISNPCHASFQEALPDRPSAPCTWQHERVSADASSLNSAPGTGTQCTPDAATASSSEPPPHVAPCTIATDAARDAVSIALSQGQPQSPPQPYASVAHLHPQPQSQPVQDSVPHMSAHLNMHSDVPVLGSIVGAVNWVAALLQKKPAQQRRGGAQGTGGADWFAAFVHGT</sequence>
<accession>A0A7S0RLF8</accession>
<feature type="region of interest" description="Disordered" evidence="1">
    <location>
        <begin position="1"/>
        <end position="116"/>
    </location>
</feature>
<protein>
    <submittedName>
        <fullName evidence="2">Uncharacterized protein</fullName>
    </submittedName>
</protein>
<gene>
    <name evidence="2" type="ORF">CLEI1391_LOCUS9432</name>
</gene>
<dbReference type="AlphaFoldDB" id="A0A7S0RLF8"/>
<feature type="compositionally biased region" description="Polar residues" evidence="1">
    <location>
        <begin position="38"/>
        <end position="62"/>
    </location>
</feature>
<name>A0A7S0RLF8_9CHLO</name>
<organism evidence="2">
    <name type="scientific">Chlamydomonas leiostraca</name>
    <dbReference type="NCBI Taxonomy" id="1034604"/>
    <lineage>
        <taxon>Eukaryota</taxon>
        <taxon>Viridiplantae</taxon>
        <taxon>Chlorophyta</taxon>
        <taxon>core chlorophytes</taxon>
        <taxon>Chlorophyceae</taxon>
        <taxon>CS clade</taxon>
        <taxon>Chlamydomonadales</taxon>
        <taxon>Chlamydomonadaceae</taxon>
        <taxon>Chlamydomonas</taxon>
    </lineage>
</organism>
<proteinExistence type="predicted"/>
<evidence type="ECO:0000313" key="2">
    <source>
        <dbReference type="EMBL" id="CAD8680170.1"/>
    </source>
</evidence>
<dbReference type="EMBL" id="HBFB01016856">
    <property type="protein sequence ID" value="CAD8680170.1"/>
    <property type="molecule type" value="Transcribed_RNA"/>
</dbReference>
<feature type="compositionally biased region" description="Low complexity" evidence="1">
    <location>
        <begin position="106"/>
        <end position="116"/>
    </location>
</feature>
<evidence type="ECO:0000256" key="1">
    <source>
        <dbReference type="SAM" id="MobiDB-lite"/>
    </source>
</evidence>
<reference evidence="2" key="1">
    <citation type="submission" date="2021-01" db="EMBL/GenBank/DDBJ databases">
        <authorList>
            <person name="Corre E."/>
            <person name="Pelletier E."/>
            <person name="Niang G."/>
            <person name="Scheremetjew M."/>
            <person name="Finn R."/>
            <person name="Kale V."/>
            <person name="Holt S."/>
            <person name="Cochrane G."/>
            <person name="Meng A."/>
            <person name="Brown T."/>
            <person name="Cohen L."/>
        </authorList>
    </citation>
    <scope>NUCLEOTIDE SEQUENCE</scope>
    <source>
        <strain evidence="2">SAG 11-49</strain>
    </source>
</reference>